<accession>E2Q9H5</accession>
<comment type="function">
    <text evidence="2">Required for maturation of urease via the functional incorporation of the urease nickel metallocenter.</text>
</comment>
<evidence type="ECO:0000313" key="5">
    <source>
        <dbReference type="Proteomes" id="UP000002357"/>
    </source>
</evidence>
<dbReference type="KEGG" id="sclf:BB341_25290"/>
<dbReference type="Pfam" id="PF01774">
    <property type="entry name" value="UreD"/>
    <property type="match status" value="1"/>
</dbReference>
<evidence type="ECO:0000313" key="4">
    <source>
        <dbReference type="EMBL" id="EFG05595.1"/>
    </source>
</evidence>
<keyword evidence="1 2" id="KW-0143">Chaperone</keyword>
<dbReference type="InterPro" id="IPR002669">
    <property type="entry name" value="UreD"/>
</dbReference>
<proteinExistence type="inferred from homology"/>
<feature type="region of interest" description="Disordered" evidence="3">
    <location>
        <begin position="27"/>
        <end position="49"/>
    </location>
</feature>
<reference evidence="4 5" key="1">
    <citation type="journal article" date="2010" name="Genome Biol. Evol.">
        <title>The sequence of a 1.8-mb bacterial linear plasmid reveals a rich evolutionary reservoir of secondary metabolic pathways.</title>
        <authorList>
            <person name="Medema M.H."/>
            <person name="Trefzer A."/>
            <person name="Kovalchuk A."/>
            <person name="van den Berg M."/>
            <person name="Mueller U."/>
            <person name="Heijne W."/>
            <person name="Wu L."/>
            <person name="Alam M.T."/>
            <person name="Ronning C.M."/>
            <person name="Nierman W.C."/>
            <person name="Bovenberg R.A.L."/>
            <person name="Breitling R."/>
            <person name="Takano E."/>
        </authorList>
    </citation>
    <scope>NUCLEOTIDE SEQUENCE [LARGE SCALE GENOMIC DNA]</scope>
    <source>
        <strain evidence="5">ATCC 27064 / DSM 738 / JCM 4710 / NBRC 13307 / NCIMB 12785 / NRRL 3585 / VKM Ac-602</strain>
    </source>
</reference>
<dbReference type="HAMAP" id="MF_01384">
    <property type="entry name" value="UreD"/>
    <property type="match status" value="1"/>
</dbReference>
<comment type="similarity">
    <text evidence="2">Belongs to the UreD family.</text>
</comment>
<dbReference type="AlphaFoldDB" id="E2Q9H5"/>
<keyword evidence="2" id="KW-0996">Nickel insertion</keyword>
<dbReference type="STRING" id="1901.BB341_25290"/>
<evidence type="ECO:0000256" key="2">
    <source>
        <dbReference type="HAMAP-Rule" id="MF_01384"/>
    </source>
</evidence>
<dbReference type="RefSeq" id="WP_003959591.1">
    <property type="nucleotide sequence ID" value="NZ_CM000913.1"/>
</dbReference>
<keyword evidence="5" id="KW-1185">Reference proteome</keyword>
<protein>
    <recommendedName>
        <fullName evidence="2">Urease accessory protein UreD</fullName>
    </recommendedName>
</protein>
<dbReference type="Proteomes" id="UP000002357">
    <property type="component" value="Chromosome"/>
</dbReference>
<name>E2Q9H5_STRCL</name>
<evidence type="ECO:0000256" key="1">
    <source>
        <dbReference type="ARBA" id="ARBA00023186"/>
    </source>
</evidence>
<comment type="subcellular location">
    <subcellularLocation>
        <location evidence="2">Cytoplasm</location>
    </subcellularLocation>
</comment>
<dbReference type="GeneID" id="93732796"/>
<evidence type="ECO:0000256" key="3">
    <source>
        <dbReference type="SAM" id="MobiDB-lite"/>
    </source>
</evidence>
<sequence length="257" mass="26564">MSADATAHSVAATARVVATREGTPVLRSGGPFALRRTRPRRPGAGSGRAHTRVTVVGAMSAPLGGDRLALEAEARAGARLDVDSAAATISLPGRDGAPAHYDLRLTVADGAELRWLPEQTVLARGSDLRARTLVHLAPGARLVLREELVLGRYGEESGTAVSRLTVHRAGRPLLDQELAVGPGAPPGWDGGAVLGGHRAAGQLLVVEPAPTARPPEPRLLGGTAVLTPLAGPAYLVTALARDARELRAILRDAEPAD</sequence>
<gene>
    <name evidence="2 4" type="primary">ureD</name>
    <name evidence="4" type="ORF">SCLAV_0519</name>
</gene>
<keyword evidence="2" id="KW-0963">Cytoplasm</keyword>
<organism evidence="4 5">
    <name type="scientific">Streptomyces clavuligerus</name>
    <dbReference type="NCBI Taxonomy" id="1901"/>
    <lineage>
        <taxon>Bacteria</taxon>
        <taxon>Bacillati</taxon>
        <taxon>Actinomycetota</taxon>
        <taxon>Actinomycetes</taxon>
        <taxon>Kitasatosporales</taxon>
        <taxon>Streptomycetaceae</taxon>
        <taxon>Streptomyces</taxon>
    </lineage>
</organism>
<dbReference type="EMBL" id="CM000913">
    <property type="protein sequence ID" value="EFG05595.1"/>
    <property type="molecule type" value="Genomic_DNA"/>
</dbReference>
<dbReference type="eggNOG" id="COG0829">
    <property type="taxonomic scope" value="Bacteria"/>
</dbReference>
<comment type="subunit">
    <text evidence="2">UreD, UreF and UreG form a complex that acts as a GTP-hydrolysis-dependent molecular chaperone, activating the urease apoprotein by helping to assemble the nickel containing metallocenter of UreC. The UreE protein probably delivers the nickel.</text>
</comment>
<dbReference type="OrthoDB" id="8677206at2"/>
<dbReference type="GO" id="GO:0016151">
    <property type="term" value="F:nickel cation binding"/>
    <property type="evidence" value="ECO:0007669"/>
    <property type="project" value="UniProtKB-UniRule"/>
</dbReference>
<dbReference type="GO" id="GO:0005737">
    <property type="term" value="C:cytoplasm"/>
    <property type="evidence" value="ECO:0007669"/>
    <property type="project" value="UniProtKB-SubCell"/>
</dbReference>